<proteinExistence type="predicted"/>
<sequence>MCSAQDIKDNTKVIAYRYGTQSSNYFSPPCNIITDLKKQTTVNNVIQASVSYDSETVYKLLQLKKQAKKNWYAEECICKEGERRGGYIPNMYIVQVNNYRDTIYTTQDNCALFFPDEQMKYYDDESLLQDVLNKTFGAFLSRDFKKEIALREYDSISVNRIRINDKPVYNFTRKKFEKEVTPFQLVRTDSLFFKPATVSKEYWVNNIEAQFENSGKLSQINMHYNEISYPEVFNLTVADIGVGDSEEKILDTYSCSTTFRNWGAPLSEPDNNYYYQISFTEGKGFAFIYIRDKKVERIEVTFFN</sequence>
<organism evidence="1 2">
    <name type="scientific">Flavobacterium suaedae</name>
    <dbReference type="NCBI Taxonomy" id="1767027"/>
    <lineage>
        <taxon>Bacteria</taxon>
        <taxon>Pseudomonadati</taxon>
        <taxon>Bacteroidota</taxon>
        <taxon>Flavobacteriia</taxon>
        <taxon>Flavobacteriales</taxon>
        <taxon>Flavobacteriaceae</taxon>
        <taxon>Flavobacterium</taxon>
    </lineage>
</organism>
<keyword evidence="2" id="KW-1185">Reference proteome</keyword>
<dbReference type="EMBL" id="BMJE01000004">
    <property type="protein sequence ID" value="GGB78572.1"/>
    <property type="molecule type" value="Genomic_DNA"/>
</dbReference>
<reference evidence="2" key="1">
    <citation type="journal article" date="2019" name="Int. J. Syst. Evol. Microbiol.">
        <title>The Global Catalogue of Microorganisms (GCM) 10K type strain sequencing project: providing services to taxonomists for standard genome sequencing and annotation.</title>
        <authorList>
            <consortium name="The Broad Institute Genomics Platform"/>
            <consortium name="The Broad Institute Genome Sequencing Center for Infectious Disease"/>
            <person name="Wu L."/>
            <person name="Ma J."/>
        </authorList>
    </citation>
    <scope>NUCLEOTIDE SEQUENCE [LARGE SCALE GENOMIC DNA]</scope>
    <source>
        <strain evidence="2">CGMCC 1.15461</strain>
    </source>
</reference>
<name>A0ABQ1JUZ2_9FLAO</name>
<dbReference type="Proteomes" id="UP000615760">
    <property type="component" value="Unassembled WGS sequence"/>
</dbReference>
<gene>
    <name evidence="1" type="ORF">GCM10007424_18400</name>
</gene>
<accession>A0ABQ1JUZ2</accession>
<evidence type="ECO:0000313" key="2">
    <source>
        <dbReference type="Proteomes" id="UP000615760"/>
    </source>
</evidence>
<comment type="caution">
    <text evidence="1">The sequence shown here is derived from an EMBL/GenBank/DDBJ whole genome shotgun (WGS) entry which is preliminary data.</text>
</comment>
<protein>
    <submittedName>
        <fullName evidence="1">Uncharacterized protein</fullName>
    </submittedName>
</protein>
<evidence type="ECO:0000313" key="1">
    <source>
        <dbReference type="EMBL" id="GGB78572.1"/>
    </source>
</evidence>